<keyword evidence="2" id="KW-1185">Reference proteome</keyword>
<reference evidence="1 2" key="1">
    <citation type="submission" date="2020-01" db="EMBL/GenBank/DDBJ databases">
        <authorList>
            <consortium name="DOE Joint Genome Institute"/>
            <person name="Haridas S."/>
            <person name="Albert R."/>
            <person name="Binder M."/>
            <person name="Bloem J."/>
            <person name="Labutti K."/>
            <person name="Salamov A."/>
            <person name="Andreopoulos B."/>
            <person name="Baker S.E."/>
            <person name="Barry K."/>
            <person name="Bills G."/>
            <person name="Bluhm B.H."/>
            <person name="Cannon C."/>
            <person name="Castanera R."/>
            <person name="Culley D.E."/>
            <person name="Daum C."/>
            <person name="Ezra D."/>
            <person name="Gonzalez J.B."/>
            <person name="Henrissat B."/>
            <person name="Kuo A."/>
            <person name="Liang C."/>
            <person name="Lipzen A."/>
            <person name="Lutzoni F."/>
            <person name="Magnuson J."/>
            <person name="Mondo S."/>
            <person name="Nolan M."/>
            <person name="Ohm R."/>
            <person name="Pangilinan J."/>
            <person name="Park H.-J.H."/>
            <person name="Ramirez L."/>
            <person name="Alfaro M."/>
            <person name="Sun H."/>
            <person name="Tritt A."/>
            <person name="Yoshinaga Y."/>
            <person name="Zwiers L.-H.L."/>
            <person name="Turgeon B.G."/>
            <person name="Goodwin S.B."/>
            <person name="Spatafora J.W."/>
            <person name="Crous P.W."/>
            <person name="Grigoriev I.V."/>
        </authorList>
    </citation>
    <scope>NUCLEOTIDE SEQUENCE [LARGE SCALE GENOMIC DNA]</scope>
    <source>
        <strain evidence="1 2">CBS 611.86</strain>
    </source>
</reference>
<dbReference type="AlphaFoldDB" id="A0A7C8MIY2"/>
<sequence length="161" mass="17934">MRIELEIESRQRWWWRGQEDWTERRRFEASGCRRTATKEPARAVTRETRRARWVAVAGVRRIEGEGEVGAACSEESQKREAEEGAGCVECRKARRNGFSAEARAPRPFLLVASGAFRGKKATTAEADYHLGASAGVRALRRGRTLGLACEVQVGTWTGAAL</sequence>
<proteinExistence type="predicted"/>
<organism evidence="1 2">
    <name type="scientific">Massariosphaeria phaeospora</name>
    <dbReference type="NCBI Taxonomy" id="100035"/>
    <lineage>
        <taxon>Eukaryota</taxon>
        <taxon>Fungi</taxon>
        <taxon>Dikarya</taxon>
        <taxon>Ascomycota</taxon>
        <taxon>Pezizomycotina</taxon>
        <taxon>Dothideomycetes</taxon>
        <taxon>Pleosporomycetidae</taxon>
        <taxon>Pleosporales</taxon>
        <taxon>Pleosporales incertae sedis</taxon>
        <taxon>Massariosphaeria</taxon>
    </lineage>
</organism>
<name>A0A7C8MIY2_9PLEO</name>
<protein>
    <submittedName>
        <fullName evidence="1">Uncharacterized protein</fullName>
    </submittedName>
</protein>
<accession>A0A7C8MIY2</accession>
<evidence type="ECO:0000313" key="1">
    <source>
        <dbReference type="EMBL" id="KAF2877495.1"/>
    </source>
</evidence>
<evidence type="ECO:0000313" key="2">
    <source>
        <dbReference type="Proteomes" id="UP000481861"/>
    </source>
</evidence>
<comment type="caution">
    <text evidence="1">The sequence shown here is derived from an EMBL/GenBank/DDBJ whole genome shotgun (WGS) entry which is preliminary data.</text>
</comment>
<dbReference type="EMBL" id="JAADJZ010000002">
    <property type="protein sequence ID" value="KAF2877495.1"/>
    <property type="molecule type" value="Genomic_DNA"/>
</dbReference>
<dbReference type="Proteomes" id="UP000481861">
    <property type="component" value="Unassembled WGS sequence"/>
</dbReference>
<gene>
    <name evidence="1" type="ORF">BDV95DRAFT_149687</name>
</gene>